<accession>A0A653L038</accession>
<name>A0A653L038_AERVE</name>
<dbReference type="Proteomes" id="UP000439123">
    <property type="component" value="Unassembled WGS sequence"/>
</dbReference>
<evidence type="ECO:0000313" key="2">
    <source>
        <dbReference type="Proteomes" id="UP000439123"/>
    </source>
</evidence>
<reference evidence="1 2" key="1">
    <citation type="submission" date="2019-10" db="EMBL/GenBank/DDBJ databases">
        <authorList>
            <person name="Karimi E."/>
        </authorList>
    </citation>
    <scope>NUCLEOTIDE SEQUENCE [LARGE SCALE GENOMIC DNA]</scope>
    <source>
        <strain evidence="1">Aeromonas sp. 8C</strain>
    </source>
</reference>
<dbReference type="AlphaFoldDB" id="A0A653L038"/>
<dbReference type="EMBL" id="CABWLC010000008">
    <property type="protein sequence ID" value="VXA84174.1"/>
    <property type="molecule type" value="Genomic_DNA"/>
</dbReference>
<sequence>MQSRALTGVRIALSLDKAQGFSRSEEKFNQSVGISDSFKCLCTERPTTH</sequence>
<protein>
    <submittedName>
        <fullName evidence="1">Uncharacterized protein</fullName>
    </submittedName>
</protein>
<organism evidence="1 2">
    <name type="scientific">Aeromonas veronii</name>
    <dbReference type="NCBI Taxonomy" id="654"/>
    <lineage>
        <taxon>Bacteria</taxon>
        <taxon>Pseudomonadati</taxon>
        <taxon>Pseudomonadota</taxon>
        <taxon>Gammaproteobacteria</taxon>
        <taxon>Aeromonadales</taxon>
        <taxon>Aeromonadaceae</taxon>
        <taxon>Aeromonas</taxon>
    </lineage>
</organism>
<proteinExistence type="predicted"/>
<evidence type="ECO:0000313" key="1">
    <source>
        <dbReference type="EMBL" id="VXA84174.1"/>
    </source>
</evidence>
<gene>
    <name evidence="1" type="ORF">AERO8C_160327</name>
</gene>